<dbReference type="AlphaFoldDB" id="A0A382PET8"/>
<dbReference type="EMBL" id="UINC01106816">
    <property type="protein sequence ID" value="SVC71736.1"/>
    <property type="molecule type" value="Genomic_DNA"/>
</dbReference>
<feature type="non-terminal residue" evidence="1">
    <location>
        <position position="97"/>
    </location>
</feature>
<name>A0A382PET8_9ZZZZ</name>
<feature type="non-terminal residue" evidence="1">
    <location>
        <position position="1"/>
    </location>
</feature>
<protein>
    <submittedName>
        <fullName evidence="1">Uncharacterized protein</fullName>
    </submittedName>
</protein>
<accession>A0A382PET8</accession>
<gene>
    <name evidence="1" type="ORF">METZ01_LOCUS324590</name>
</gene>
<sequence length="97" mass="11245">WVFHDRDSALRPRFTHQRHRCGGLRNPERRRHRSRHDQRLRLLWGRAGRRAAGVCEGAVGLGWHLPRLEHLDSHRRAVTAATMEQATQVSQQTADAV</sequence>
<reference evidence="1" key="1">
    <citation type="submission" date="2018-05" db="EMBL/GenBank/DDBJ databases">
        <authorList>
            <person name="Lanie J.A."/>
            <person name="Ng W.-L."/>
            <person name="Kazmierczak K.M."/>
            <person name="Andrzejewski T.M."/>
            <person name="Davidsen T.M."/>
            <person name="Wayne K.J."/>
            <person name="Tettelin H."/>
            <person name="Glass J.I."/>
            <person name="Rusch D."/>
            <person name="Podicherti R."/>
            <person name="Tsui H.-C.T."/>
            <person name="Winkler M.E."/>
        </authorList>
    </citation>
    <scope>NUCLEOTIDE SEQUENCE</scope>
</reference>
<evidence type="ECO:0000313" key="1">
    <source>
        <dbReference type="EMBL" id="SVC71736.1"/>
    </source>
</evidence>
<proteinExistence type="predicted"/>
<organism evidence="1">
    <name type="scientific">marine metagenome</name>
    <dbReference type="NCBI Taxonomy" id="408172"/>
    <lineage>
        <taxon>unclassified sequences</taxon>
        <taxon>metagenomes</taxon>
        <taxon>ecological metagenomes</taxon>
    </lineage>
</organism>